<comment type="subunit">
    <text evidence="4">Homotrimer.</text>
</comment>
<evidence type="ECO:0000256" key="9">
    <source>
        <dbReference type="SAM" id="MobiDB-lite"/>
    </source>
</evidence>
<comment type="catalytic activity">
    <reaction evidence="1">
        <text>2-dehydro-3-deoxy-6-phospho-D-gluconate = D-glyceraldehyde 3-phosphate + pyruvate</text>
        <dbReference type="Rhea" id="RHEA:17089"/>
        <dbReference type="ChEBI" id="CHEBI:15361"/>
        <dbReference type="ChEBI" id="CHEBI:57569"/>
        <dbReference type="ChEBI" id="CHEBI:59776"/>
        <dbReference type="EC" id="4.1.2.14"/>
    </reaction>
</comment>
<keyword evidence="8" id="KW-0119">Carbohydrate metabolism</keyword>
<accession>A0ABR8TYD9</accession>
<evidence type="ECO:0000256" key="2">
    <source>
        <dbReference type="ARBA" id="ARBA00004736"/>
    </source>
</evidence>
<reference evidence="10 11" key="1">
    <citation type="submission" date="2020-08" db="EMBL/GenBank/DDBJ databases">
        <title>A Genomic Blueprint of the Chicken Gut Microbiome.</title>
        <authorList>
            <person name="Gilroy R."/>
            <person name="Ravi A."/>
            <person name="Getino M."/>
            <person name="Pursley I."/>
            <person name="Horton D.L."/>
            <person name="Alikhan N.-F."/>
            <person name="Baker D."/>
            <person name="Gharbi K."/>
            <person name="Hall N."/>
            <person name="Watson M."/>
            <person name="Adriaenssens E.M."/>
            <person name="Foster-Nyarko E."/>
            <person name="Jarju S."/>
            <person name="Secka A."/>
            <person name="Antonio M."/>
            <person name="Oren A."/>
            <person name="Chaudhuri R."/>
            <person name="La Ragione R.M."/>
            <person name="Hildebrand F."/>
            <person name="Pallen M.J."/>
        </authorList>
    </citation>
    <scope>NUCLEOTIDE SEQUENCE [LARGE SCALE GENOMIC DNA]</scope>
    <source>
        <strain evidence="10 11">Sa2CUA9</strain>
    </source>
</reference>
<evidence type="ECO:0000256" key="4">
    <source>
        <dbReference type="ARBA" id="ARBA00011233"/>
    </source>
</evidence>
<dbReference type="InterPro" id="IPR013785">
    <property type="entry name" value="Aldolase_TIM"/>
</dbReference>
<dbReference type="GO" id="GO:0008700">
    <property type="term" value="F:(R,S)-4-hydroxy-2-oxoglutarate aldolase activity"/>
    <property type="evidence" value="ECO:0007669"/>
    <property type="project" value="UniProtKB-EC"/>
</dbReference>
<evidence type="ECO:0000313" key="11">
    <source>
        <dbReference type="Proteomes" id="UP000655570"/>
    </source>
</evidence>
<dbReference type="NCBIfam" id="TIGR01182">
    <property type="entry name" value="eda"/>
    <property type="match status" value="1"/>
</dbReference>
<evidence type="ECO:0000256" key="3">
    <source>
        <dbReference type="ARBA" id="ARBA00006906"/>
    </source>
</evidence>
<feature type="compositionally biased region" description="Low complexity" evidence="9">
    <location>
        <begin position="241"/>
        <end position="254"/>
    </location>
</feature>
<dbReference type="CDD" id="cd00452">
    <property type="entry name" value="KDPG_aldolase"/>
    <property type="match status" value="1"/>
</dbReference>
<dbReference type="EMBL" id="JACSQF010000007">
    <property type="protein sequence ID" value="MBD7980808.1"/>
    <property type="molecule type" value="Genomic_DNA"/>
</dbReference>
<dbReference type="InterPro" id="IPR031338">
    <property type="entry name" value="KDPG/KHG_AS_2"/>
</dbReference>
<comment type="caution">
    <text evidence="10">The sequence shown here is derived from an EMBL/GenBank/DDBJ whole genome shotgun (WGS) entry which is preliminary data.</text>
</comment>
<comment type="pathway">
    <text evidence="2">Carbohydrate acid metabolism; 2-dehydro-3-deoxy-D-gluconate degradation; D-glyceraldehyde 3-phosphate and pyruvate from 2-dehydro-3-deoxy-D-gluconate: step 2/2.</text>
</comment>
<dbReference type="Pfam" id="PF01081">
    <property type="entry name" value="Aldolase"/>
    <property type="match status" value="1"/>
</dbReference>
<dbReference type="EC" id="4.1.2.14" evidence="5"/>
<evidence type="ECO:0000256" key="6">
    <source>
        <dbReference type="ARBA" id="ARBA00023239"/>
    </source>
</evidence>
<feature type="region of interest" description="Disordered" evidence="9">
    <location>
        <begin position="225"/>
        <end position="254"/>
    </location>
</feature>
<dbReference type="PANTHER" id="PTHR30246">
    <property type="entry name" value="2-KETO-3-DEOXY-6-PHOSPHOGLUCONATE ALDOLASE"/>
    <property type="match status" value="1"/>
</dbReference>
<dbReference type="PROSITE" id="PS00159">
    <property type="entry name" value="ALDOLASE_KDPG_KHG_1"/>
    <property type="match status" value="1"/>
</dbReference>
<protein>
    <recommendedName>
        <fullName evidence="5">2-dehydro-3-deoxy-phosphogluconate aldolase</fullName>
        <ecNumber evidence="5">4.1.2.14</ecNumber>
    </recommendedName>
</protein>
<dbReference type="InterPro" id="IPR000887">
    <property type="entry name" value="Aldlse_KDPG_KHG"/>
</dbReference>
<keyword evidence="11" id="KW-1185">Reference proteome</keyword>
<comment type="similarity">
    <text evidence="3">Belongs to the KHG/KDPG aldolase family.</text>
</comment>
<keyword evidence="7" id="KW-0704">Schiff base</keyword>
<sequence length="254" mass="25217">MSPAAPPTDVDQLFARVRVVPVVVVEDEAQALALGAALLDGGLPIAEITFRTAGARAAIAAVTRELPELVTGAGTVINADQVDQAVDAGARFLVSPGLSVDVVRRAQHHGLPIFPGVATPSDVMAALALGLDVVKFFPAGINGGVPAIKALSAPFPGLRFVPTGGVSAANATEYLSVPSVLAVGGSWMVEKSLVEAGDFAEITRRSAQAVALAASLAPAREAAVPDAPAADAVPPAPAGPTAPTAPAAPVAAGK</sequence>
<evidence type="ECO:0000313" key="10">
    <source>
        <dbReference type="EMBL" id="MBD7980808.1"/>
    </source>
</evidence>
<proteinExistence type="inferred from homology"/>
<dbReference type="InterPro" id="IPR031337">
    <property type="entry name" value="KDPG/KHG_AS_1"/>
</dbReference>
<keyword evidence="6 10" id="KW-0456">Lyase</keyword>
<evidence type="ECO:0000256" key="1">
    <source>
        <dbReference type="ARBA" id="ARBA00000654"/>
    </source>
</evidence>
<dbReference type="Gene3D" id="3.20.20.70">
    <property type="entry name" value="Aldolase class I"/>
    <property type="match status" value="1"/>
</dbReference>
<dbReference type="RefSeq" id="WP_191802886.1">
    <property type="nucleotide sequence ID" value="NZ_JACSQF010000007.1"/>
</dbReference>
<dbReference type="PROSITE" id="PS00160">
    <property type="entry name" value="ALDOLASE_KDPG_KHG_2"/>
    <property type="match status" value="1"/>
</dbReference>
<evidence type="ECO:0000256" key="8">
    <source>
        <dbReference type="ARBA" id="ARBA00023277"/>
    </source>
</evidence>
<dbReference type="NCBIfam" id="NF004325">
    <property type="entry name" value="PRK05718.1"/>
    <property type="match status" value="1"/>
</dbReference>
<organism evidence="10 11">
    <name type="scientific">Oerskovia merdavium</name>
    <dbReference type="NCBI Taxonomy" id="2762227"/>
    <lineage>
        <taxon>Bacteria</taxon>
        <taxon>Bacillati</taxon>
        <taxon>Actinomycetota</taxon>
        <taxon>Actinomycetes</taxon>
        <taxon>Micrococcales</taxon>
        <taxon>Cellulomonadaceae</taxon>
        <taxon>Oerskovia</taxon>
    </lineage>
</organism>
<dbReference type="Proteomes" id="UP000655570">
    <property type="component" value="Unassembled WGS sequence"/>
</dbReference>
<evidence type="ECO:0000256" key="5">
    <source>
        <dbReference type="ARBA" id="ARBA00013063"/>
    </source>
</evidence>
<dbReference type="SUPFAM" id="SSF51569">
    <property type="entry name" value="Aldolase"/>
    <property type="match status" value="1"/>
</dbReference>
<name>A0ABR8TYD9_9CELL</name>
<dbReference type="GO" id="GO:0008675">
    <property type="term" value="F:2-dehydro-3-deoxy-phosphogluconate aldolase activity"/>
    <property type="evidence" value="ECO:0007669"/>
    <property type="project" value="UniProtKB-EC"/>
</dbReference>
<evidence type="ECO:0000256" key="7">
    <source>
        <dbReference type="ARBA" id="ARBA00023270"/>
    </source>
</evidence>
<dbReference type="PANTHER" id="PTHR30246:SF1">
    <property type="entry name" value="2-DEHYDRO-3-DEOXY-6-PHOSPHOGALACTONATE ALDOLASE-RELATED"/>
    <property type="match status" value="1"/>
</dbReference>
<gene>
    <name evidence="10" type="primary">eda</name>
    <name evidence="10" type="ORF">H9641_08775</name>
</gene>